<keyword evidence="3" id="KW-1185">Reference proteome</keyword>
<dbReference type="Proteomes" id="UP001218218">
    <property type="component" value="Unassembled WGS sequence"/>
</dbReference>
<reference evidence="2" key="1">
    <citation type="submission" date="2023-03" db="EMBL/GenBank/DDBJ databases">
        <title>Massive genome expansion in bonnet fungi (Mycena s.s.) driven by repeated elements and novel gene families across ecological guilds.</title>
        <authorList>
            <consortium name="Lawrence Berkeley National Laboratory"/>
            <person name="Harder C.B."/>
            <person name="Miyauchi S."/>
            <person name="Viragh M."/>
            <person name="Kuo A."/>
            <person name="Thoen E."/>
            <person name="Andreopoulos B."/>
            <person name="Lu D."/>
            <person name="Skrede I."/>
            <person name="Drula E."/>
            <person name="Henrissat B."/>
            <person name="Morin E."/>
            <person name="Kohler A."/>
            <person name="Barry K."/>
            <person name="LaButti K."/>
            <person name="Morin E."/>
            <person name="Salamov A."/>
            <person name="Lipzen A."/>
            <person name="Mereny Z."/>
            <person name="Hegedus B."/>
            <person name="Baldrian P."/>
            <person name="Stursova M."/>
            <person name="Weitz H."/>
            <person name="Taylor A."/>
            <person name="Grigoriev I.V."/>
            <person name="Nagy L.G."/>
            <person name="Martin F."/>
            <person name="Kauserud H."/>
        </authorList>
    </citation>
    <scope>NUCLEOTIDE SEQUENCE</scope>
    <source>
        <strain evidence="2">CBHHK002</strain>
    </source>
</reference>
<organism evidence="2 3">
    <name type="scientific">Mycena albidolilacea</name>
    <dbReference type="NCBI Taxonomy" id="1033008"/>
    <lineage>
        <taxon>Eukaryota</taxon>
        <taxon>Fungi</taxon>
        <taxon>Dikarya</taxon>
        <taxon>Basidiomycota</taxon>
        <taxon>Agaricomycotina</taxon>
        <taxon>Agaricomycetes</taxon>
        <taxon>Agaricomycetidae</taxon>
        <taxon>Agaricales</taxon>
        <taxon>Marasmiineae</taxon>
        <taxon>Mycenaceae</taxon>
        <taxon>Mycena</taxon>
    </lineage>
</organism>
<sequence length="271" mass="29767">MCPGHPLPGALLCTPEYIPDASHEDRWAHPGPFYAVVSKEWVGAVTSRTSLSRMLKRYPGARTWQAAPWPTFERMWNLDCTEYHEHGGDLAPFIPITPDSSPPSSPSSLSDSVASRQSSTTSSALLSPRHTPILSPPPSPGKSQAKLTKDELALLASFRPGPGPISPQRLKQQFERILGPRAVVISPSSQPTAQEEYHPGEKLRIVRATVEATLCAGGQVRAERKPSADLEQPQTPPRMLRTERGSSHEAAQSPRRELFNFLADDVRDMKI</sequence>
<feature type="region of interest" description="Disordered" evidence="1">
    <location>
        <begin position="221"/>
        <end position="257"/>
    </location>
</feature>
<name>A0AAD6YW19_9AGAR</name>
<dbReference type="AlphaFoldDB" id="A0AAD6YW19"/>
<evidence type="ECO:0000313" key="3">
    <source>
        <dbReference type="Proteomes" id="UP001218218"/>
    </source>
</evidence>
<protein>
    <submittedName>
        <fullName evidence="2">Uncharacterized protein</fullName>
    </submittedName>
</protein>
<comment type="caution">
    <text evidence="2">The sequence shown here is derived from an EMBL/GenBank/DDBJ whole genome shotgun (WGS) entry which is preliminary data.</text>
</comment>
<feature type="compositionally biased region" description="Low complexity" evidence="1">
    <location>
        <begin position="106"/>
        <end position="127"/>
    </location>
</feature>
<accession>A0AAD6YW19</accession>
<dbReference type="EMBL" id="JARIHO010000178">
    <property type="protein sequence ID" value="KAJ7300358.1"/>
    <property type="molecule type" value="Genomic_DNA"/>
</dbReference>
<gene>
    <name evidence="2" type="ORF">DFH08DRAFT_828531</name>
</gene>
<evidence type="ECO:0000256" key="1">
    <source>
        <dbReference type="SAM" id="MobiDB-lite"/>
    </source>
</evidence>
<feature type="region of interest" description="Disordered" evidence="1">
    <location>
        <begin position="91"/>
        <end position="146"/>
    </location>
</feature>
<proteinExistence type="predicted"/>
<evidence type="ECO:0000313" key="2">
    <source>
        <dbReference type="EMBL" id="KAJ7300358.1"/>
    </source>
</evidence>